<dbReference type="Gene3D" id="2.30.30.90">
    <property type="match status" value="1"/>
</dbReference>
<dbReference type="EMBL" id="CP002444">
    <property type="protein sequence ID" value="ADU97393.1"/>
    <property type="molecule type" value="Genomic_DNA"/>
</dbReference>
<feature type="domain" description="Ferrous iron transporter FeoA-like" evidence="2">
    <location>
        <begin position="1"/>
        <end position="71"/>
    </location>
</feature>
<dbReference type="KEGG" id="tam:Theam_1431"/>
<gene>
    <name evidence="3" type="ordered locus">Theam_1431</name>
</gene>
<evidence type="ECO:0000259" key="2">
    <source>
        <dbReference type="SMART" id="SM00899"/>
    </source>
</evidence>
<name>E8T464_THEA1</name>
<accession>E8T464</accession>
<keyword evidence="1" id="KW-0408">Iron</keyword>
<dbReference type="Proteomes" id="UP000006362">
    <property type="component" value="Chromosome"/>
</dbReference>
<dbReference type="SMART" id="SM00899">
    <property type="entry name" value="FeoA"/>
    <property type="match status" value="1"/>
</dbReference>
<dbReference type="STRING" id="648996.Theam_1431"/>
<organism evidence="3 4">
    <name type="scientific">Thermovibrio ammonificans (strain DSM 15698 / JCM 12110 / HB-1)</name>
    <dbReference type="NCBI Taxonomy" id="648996"/>
    <lineage>
        <taxon>Bacteria</taxon>
        <taxon>Pseudomonadati</taxon>
        <taxon>Aquificota</taxon>
        <taxon>Aquificia</taxon>
        <taxon>Desulfurobacteriales</taxon>
        <taxon>Desulfurobacteriaceae</taxon>
        <taxon>Thermovibrio</taxon>
    </lineage>
</organism>
<evidence type="ECO:0000256" key="1">
    <source>
        <dbReference type="ARBA" id="ARBA00023004"/>
    </source>
</evidence>
<dbReference type="PANTHER" id="PTHR43151">
    <property type="entry name" value="FEOA FAMILY PROTEIN"/>
    <property type="match status" value="1"/>
</dbReference>
<dbReference type="InterPro" id="IPR053184">
    <property type="entry name" value="FeoA-like"/>
</dbReference>
<proteinExistence type="predicted"/>
<evidence type="ECO:0000313" key="4">
    <source>
        <dbReference type="Proteomes" id="UP000006362"/>
    </source>
</evidence>
<dbReference type="Pfam" id="PF04023">
    <property type="entry name" value="FeoA"/>
    <property type="match status" value="1"/>
</dbReference>
<reference evidence="3" key="1">
    <citation type="submission" date="2011-01" db="EMBL/GenBank/DDBJ databases">
        <title>Complete sequence of chromosome of Thermovibrio ammonificans HB-1.</title>
        <authorList>
            <consortium name="US DOE Joint Genome Institute"/>
            <person name="Lucas S."/>
            <person name="Copeland A."/>
            <person name="Lapidus A."/>
            <person name="Cheng J.-F."/>
            <person name="Goodwin L."/>
            <person name="Pitluck S."/>
            <person name="Davenport K."/>
            <person name="Detter J.C."/>
            <person name="Han C."/>
            <person name="Tapia R."/>
            <person name="Land M."/>
            <person name="Hauser L."/>
            <person name="Kyrpides N."/>
            <person name="Ivanova N."/>
            <person name="Ovchinnikova G."/>
            <person name="Vetriani C."/>
            <person name="Woyke T."/>
        </authorList>
    </citation>
    <scope>NUCLEOTIDE SEQUENCE [LARGE SCALE GENOMIC DNA]</scope>
    <source>
        <strain evidence="3">HB-1</strain>
    </source>
</reference>
<dbReference type="InterPro" id="IPR007167">
    <property type="entry name" value="Fe-transptr_FeoA-like"/>
</dbReference>
<dbReference type="RefSeq" id="WP_013538179.1">
    <property type="nucleotide sequence ID" value="NC_014926.1"/>
</dbReference>
<dbReference type="GO" id="GO:0046914">
    <property type="term" value="F:transition metal ion binding"/>
    <property type="evidence" value="ECO:0007669"/>
    <property type="project" value="InterPro"/>
</dbReference>
<dbReference type="AlphaFoldDB" id="E8T464"/>
<dbReference type="SUPFAM" id="SSF50037">
    <property type="entry name" value="C-terminal domain of transcriptional repressors"/>
    <property type="match status" value="1"/>
</dbReference>
<keyword evidence="4" id="KW-1185">Reference proteome</keyword>
<evidence type="ECO:0000313" key="3">
    <source>
        <dbReference type="EMBL" id="ADU97393.1"/>
    </source>
</evidence>
<dbReference type="InterPro" id="IPR038157">
    <property type="entry name" value="FeoA_core_dom"/>
</dbReference>
<dbReference type="OrthoDB" id="5984at2"/>
<protein>
    <submittedName>
        <fullName evidence="3">FeoA family protein</fullName>
    </submittedName>
</protein>
<dbReference type="HOGENOM" id="CLU_150646_6_3_0"/>
<dbReference type="InterPro" id="IPR008988">
    <property type="entry name" value="Transcriptional_repressor_C"/>
</dbReference>
<sequence>MKLLEAREGSTVEILNIEGGLGVRNRLAAIGIYPGARVRVIKSPPGPFIVEVAGSRVAIGKGMAAKVEVREVE</sequence>
<dbReference type="PANTHER" id="PTHR43151:SF1">
    <property type="entry name" value="SSR2333 PROTEIN"/>
    <property type="match status" value="1"/>
</dbReference>
<dbReference type="eggNOG" id="COG1918">
    <property type="taxonomic scope" value="Bacteria"/>
</dbReference>